<sequence>MCSADDTCVYFSFSDSAGSCKLNDDCDINDYMNDYNVYMIDATPSPTSAPTPAPPPTSSPTPAPTPPVVYGKLYEGGMCKGGYWVDDPVSVDQCAILCSMAGDRTYFSHDGSSCKLTEDCDVNYFY</sequence>
<accession>A0ABN9UTC0</accession>
<reference evidence="2" key="1">
    <citation type="submission" date="2023-10" db="EMBL/GenBank/DDBJ databases">
        <authorList>
            <person name="Chen Y."/>
            <person name="Shah S."/>
            <person name="Dougan E. K."/>
            <person name="Thang M."/>
            <person name="Chan C."/>
        </authorList>
    </citation>
    <scope>NUCLEOTIDE SEQUENCE [LARGE SCALE GENOMIC DNA]</scope>
</reference>
<evidence type="ECO:0000313" key="2">
    <source>
        <dbReference type="EMBL" id="CAK0863232.1"/>
    </source>
</evidence>
<dbReference type="Proteomes" id="UP001189429">
    <property type="component" value="Unassembled WGS sequence"/>
</dbReference>
<protein>
    <recommendedName>
        <fullName evidence="4">Apple domain-containing protein</fullName>
    </recommendedName>
</protein>
<keyword evidence="3" id="KW-1185">Reference proteome</keyword>
<comment type="caution">
    <text evidence="2">The sequence shown here is derived from an EMBL/GenBank/DDBJ whole genome shotgun (WGS) entry which is preliminary data.</text>
</comment>
<gene>
    <name evidence="2" type="ORF">PCOR1329_LOCUS51428</name>
</gene>
<organism evidence="2 3">
    <name type="scientific">Prorocentrum cordatum</name>
    <dbReference type="NCBI Taxonomy" id="2364126"/>
    <lineage>
        <taxon>Eukaryota</taxon>
        <taxon>Sar</taxon>
        <taxon>Alveolata</taxon>
        <taxon>Dinophyceae</taxon>
        <taxon>Prorocentrales</taxon>
        <taxon>Prorocentraceae</taxon>
        <taxon>Prorocentrum</taxon>
    </lineage>
</organism>
<feature type="region of interest" description="Disordered" evidence="1">
    <location>
        <begin position="43"/>
        <end position="66"/>
    </location>
</feature>
<evidence type="ECO:0008006" key="4">
    <source>
        <dbReference type="Google" id="ProtNLM"/>
    </source>
</evidence>
<evidence type="ECO:0000313" key="3">
    <source>
        <dbReference type="Proteomes" id="UP001189429"/>
    </source>
</evidence>
<proteinExistence type="predicted"/>
<evidence type="ECO:0000256" key="1">
    <source>
        <dbReference type="SAM" id="MobiDB-lite"/>
    </source>
</evidence>
<dbReference type="EMBL" id="CAUYUJ010016238">
    <property type="protein sequence ID" value="CAK0863232.1"/>
    <property type="molecule type" value="Genomic_DNA"/>
</dbReference>
<feature type="compositionally biased region" description="Pro residues" evidence="1">
    <location>
        <begin position="47"/>
        <end position="66"/>
    </location>
</feature>
<name>A0ABN9UTC0_9DINO</name>